<feature type="compositionally biased region" description="Basic residues" evidence="1">
    <location>
        <begin position="103"/>
        <end position="123"/>
    </location>
</feature>
<evidence type="ECO:0000256" key="1">
    <source>
        <dbReference type="SAM" id="MobiDB-lite"/>
    </source>
</evidence>
<gene>
    <name evidence="2" type="ORF">CC80DRAFT_120422</name>
</gene>
<proteinExistence type="predicted"/>
<dbReference type="Proteomes" id="UP000800035">
    <property type="component" value="Unassembled WGS sequence"/>
</dbReference>
<accession>A0A6A5TPA3</accession>
<keyword evidence="3" id="KW-1185">Reference proteome</keyword>
<sequence>MHLPRPHISYHTQVCLPSRPILSAIFFSLLSPESQIPDPKSQTPLISALYCSSSYPNKCALLAPQTSVKYSISLSLSLSLYSNSIHLVFCSHPSSHPLSPSHLHLRSRSHSRRLSRSRSRSRSRPSISTPTRHPRFAIHLLSSPLLSLKHASHSRIPPHARSLRPLHLSLASTASSQRWTWSRTCVPTHSLTHSLYDDGRRDSGFVSASHFTLQTSNYLFPLWTV</sequence>
<name>A0A6A5TPA3_9PLEO</name>
<evidence type="ECO:0000313" key="2">
    <source>
        <dbReference type="EMBL" id="KAF1954535.1"/>
    </source>
</evidence>
<feature type="region of interest" description="Disordered" evidence="1">
    <location>
        <begin position="98"/>
        <end position="131"/>
    </location>
</feature>
<reference evidence="2" key="1">
    <citation type="journal article" date="2020" name="Stud. Mycol.">
        <title>101 Dothideomycetes genomes: a test case for predicting lifestyles and emergence of pathogens.</title>
        <authorList>
            <person name="Haridas S."/>
            <person name="Albert R."/>
            <person name="Binder M."/>
            <person name="Bloem J."/>
            <person name="Labutti K."/>
            <person name="Salamov A."/>
            <person name="Andreopoulos B."/>
            <person name="Baker S."/>
            <person name="Barry K."/>
            <person name="Bills G."/>
            <person name="Bluhm B."/>
            <person name="Cannon C."/>
            <person name="Castanera R."/>
            <person name="Culley D."/>
            <person name="Daum C."/>
            <person name="Ezra D."/>
            <person name="Gonzalez J."/>
            <person name="Henrissat B."/>
            <person name="Kuo A."/>
            <person name="Liang C."/>
            <person name="Lipzen A."/>
            <person name="Lutzoni F."/>
            <person name="Magnuson J."/>
            <person name="Mondo S."/>
            <person name="Nolan M."/>
            <person name="Ohm R."/>
            <person name="Pangilinan J."/>
            <person name="Park H.-J."/>
            <person name="Ramirez L."/>
            <person name="Alfaro M."/>
            <person name="Sun H."/>
            <person name="Tritt A."/>
            <person name="Yoshinaga Y."/>
            <person name="Zwiers L.-H."/>
            <person name="Turgeon B."/>
            <person name="Goodwin S."/>
            <person name="Spatafora J."/>
            <person name="Crous P."/>
            <person name="Grigoriev I."/>
        </authorList>
    </citation>
    <scope>NUCLEOTIDE SEQUENCE</scope>
    <source>
        <strain evidence="2">CBS 675.92</strain>
    </source>
</reference>
<organism evidence="2 3">
    <name type="scientific">Byssothecium circinans</name>
    <dbReference type="NCBI Taxonomy" id="147558"/>
    <lineage>
        <taxon>Eukaryota</taxon>
        <taxon>Fungi</taxon>
        <taxon>Dikarya</taxon>
        <taxon>Ascomycota</taxon>
        <taxon>Pezizomycotina</taxon>
        <taxon>Dothideomycetes</taxon>
        <taxon>Pleosporomycetidae</taxon>
        <taxon>Pleosporales</taxon>
        <taxon>Massarineae</taxon>
        <taxon>Massarinaceae</taxon>
        <taxon>Byssothecium</taxon>
    </lineage>
</organism>
<dbReference type="EMBL" id="ML976998">
    <property type="protein sequence ID" value="KAF1954535.1"/>
    <property type="molecule type" value="Genomic_DNA"/>
</dbReference>
<dbReference type="AlphaFoldDB" id="A0A6A5TPA3"/>
<protein>
    <submittedName>
        <fullName evidence="2">Uncharacterized protein</fullName>
    </submittedName>
</protein>
<evidence type="ECO:0000313" key="3">
    <source>
        <dbReference type="Proteomes" id="UP000800035"/>
    </source>
</evidence>